<feature type="domain" description="DEUBAD" evidence="4">
    <location>
        <begin position="36"/>
        <end position="153"/>
    </location>
</feature>
<dbReference type="InterPro" id="IPR057748">
    <property type="entry name" value="NFRKB_WH_2"/>
</dbReference>
<feature type="region of interest" description="Disordered" evidence="3">
    <location>
        <begin position="1236"/>
        <end position="1256"/>
    </location>
</feature>
<evidence type="ECO:0000256" key="2">
    <source>
        <dbReference type="ARBA" id="ARBA00023242"/>
    </source>
</evidence>
<feature type="region of interest" description="Disordered" evidence="3">
    <location>
        <begin position="1273"/>
        <end position="1307"/>
    </location>
</feature>
<feature type="region of interest" description="Disordered" evidence="3">
    <location>
        <begin position="257"/>
        <end position="276"/>
    </location>
</feature>
<dbReference type="EnsemblMetazoa" id="G24593.1">
    <property type="protein sequence ID" value="G24593.1:cds"/>
    <property type="gene ID" value="G24593"/>
</dbReference>
<dbReference type="GO" id="GO:0031011">
    <property type="term" value="C:Ino80 complex"/>
    <property type="evidence" value="ECO:0007669"/>
    <property type="project" value="InterPro"/>
</dbReference>
<feature type="compositionally biased region" description="Polar residues" evidence="3">
    <location>
        <begin position="847"/>
        <end position="862"/>
    </location>
</feature>
<evidence type="ECO:0000256" key="1">
    <source>
        <dbReference type="ARBA" id="ARBA00004123"/>
    </source>
</evidence>
<feature type="region of interest" description="Disordered" evidence="3">
    <location>
        <begin position="835"/>
        <end position="872"/>
    </location>
</feature>
<feature type="region of interest" description="Disordered" evidence="3">
    <location>
        <begin position="163"/>
        <end position="185"/>
    </location>
</feature>
<feature type="region of interest" description="Disordered" evidence="3">
    <location>
        <begin position="321"/>
        <end position="351"/>
    </location>
</feature>
<keyword evidence="6" id="KW-1185">Reference proteome</keyword>
<comment type="subcellular location">
    <subcellularLocation>
        <location evidence="1">Nucleus</location>
    </subcellularLocation>
</comment>
<dbReference type="InterPro" id="IPR044867">
    <property type="entry name" value="DEUBAD_dom"/>
</dbReference>
<dbReference type="PANTHER" id="PTHR13052:SF3">
    <property type="entry name" value="NUCLEAR FACTOR RELATED TO KAPPA-B-BINDING PROTEIN"/>
    <property type="match status" value="1"/>
</dbReference>
<dbReference type="Pfam" id="PF14465">
    <property type="entry name" value="WHD_1st_NFRKB"/>
    <property type="match status" value="1"/>
</dbReference>
<dbReference type="CDD" id="cd21865">
    <property type="entry name" value="DEUBAD_NFRKB"/>
    <property type="match status" value="1"/>
</dbReference>
<feature type="compositionally biased region" description="Basic residues" evidence="3">
    <location>
        <begin position="709"/>
        <end position="723"/>
    </location>
</feature>
<dbReference type="InterPro" id="IPR024867">
    <property type="entry name" value="NFRKB"/>
</dbReference>
<protein>
    <recommendedName>
        <fullName evidence="4">DEUBAD domain-containing protein</fullName>
    </recommendedName>
</protein>
<evidence type="ECO:0000259" key="4">
    <source>
        <dbReference type="PROSITE" id="PS51916"/>
    </source>
</evidence>
<dbReference type="GO" id="GO:0002020">
    <property type="term" value="F:protease binding"/>
    <property type="evidence" value="ECO:0007669"/>
    <property type="project" value="TreeGrafter"/>
</dbReference>
<evidence type="ECO:0000313" key="5">
    <source>
        <dbReference type="EnsemblMetazoa" id="G24593.1:cds"/>
    </source>
</evidence>
<dbReference type="PANTHER" id="PTHR13052">
    <property type="entry name" value="NFRKB-RELATED"/>
    <property type="match status" value="1"/>
</dbReference>
<feature type="compositionally biased region" description="Low complexity" evidence="3">
    <location>
        <begin position="835"/>
        <end position="846"/>
    </location>
</feature>
<dbReference type="Proteomes" id="UP000005408">
    <property type="component" value="Unassembled WGS sequence"/>
</dbReference>
<dbReference type="InterPro" id="IPR025220">
    <property type="entry name" value="NFRKB_WH_1"/>
</dbReference>
<feature type="compositionally biased region" description="Basic residues" evidence="3">
    <location>
        <begin position="340"/>
        <end position="351"/>
    </location>
</feature>
<dbReference type="Pfam" id="PF25793">
    <property type="entry name" value="WHD_2nd_NFRKB"/>
    <property type="match status" value="1"/>
</dbReference>
<accession>A0A8W8KR21</accession>
<keyword evidence="2" id="KW-0539">Nucleus</keyword>
<dbReference type="PROSITE" id="PS51916">
    <property type="entry name" value="DEUBAD"/>
    <property type="match status" value="1"/>
</dbReference>
<name>A0A8W8KR21_MAGGI</name>
<evidence type="ECO:0000256" key="3">
    <source>
        <dbReference type="SAM" id="MobiDB-lite"/>
    </source>
</evidence>
<proteinExistence type="predicted"/>
<reference evidence="5" key="1">
    <citation type="submission" date="2022-08" db="UniProtKB">
        <authorList>
            <consortium name="EnsemblMetazoa"/>
        </authorList>
    </citation>
    <scope>IDENTIFICATION</scope>
    <source>
        <strain evidence="5">05x7-T-G4-1.051#20</strain>
    </source>
</reference>
<evidence type="ECO:0000313" key="6">
    <source>
        <dbReference type="Proteomes" id="UP000005408"/>
    </source>
</evidence>
<feature type="compositionally biased region" description="Low complexity" evidence="3">
    <location>
        <begin position="1273"/>
        <end position="1299"/>
    </location>
</feature>
<feature type="compositionally biased region" description="Low complexity" evidence="3">
    <location>
        <begin position="730"/>
        <end position="746"/>
    </location>
</feature>
<dbReference type="OMA" id="PHKAFIY"/>
<dbReference type="OrthoDB" id="70874at2759"/>
<sequence length="1307" mass="140866">MSSSEESEDDNWGLPAPSSGPKMERCLLGKTELLLPEAMLEQSHIFKDVLSMDTWKNVLTEEQKTHLKTLLPTFPSDDSAEKEACLKKLFGSENFKFGNPLSQLQAKMRDGFCSPDIAKYASICRNFKYRGYKHRQQRYYSKLLKDILLSRQKAYDEIQRVPPGGQLQITHNPPAKPKRSSVEHRSKKKYVRLMKEVRQECGMEETSSEEEDLAVSAQGSRKQLFKSACPVPSPEPTVPSVVHTFSSKPMLVNGDITGHGDGQPVKRQRPFSPVEVTEEDYRNLLRNHKRKKLMASQEDHPDLNTDSITLHDIMIRCQATNKSSPKEIVSPSDTNSSSVSKKKKIKSRDKSEKKLKKVLKIKKEGLDYTSQSLNYSEDESLSPINLDIKEEPLPDLFQQDNALSKIPTSYSLYTNFFSLLRDMVTEFDDGKATTAKMEEKVREWQESGSATKNVWFTLIPNWVDCVLQALKFLAGDLIDVSPPNFVPFVDYKERAQQWRWIGAGRDSDDNMAALFKHFITNRKEGNCDLYEGGPSSTPPPRSKTGYVVKSTTDEEKAQFREQEARRFMNPHKAFTYKMHNYESVVGPVKGVYTKDNSNNKAREHALLVSNRPSFVTILTLVRDSAARLPNGEGTRGEICELLKDSQFLAPGVTDAQINVVVSGALDRLHSEKDPCVKYDVNRKLWIYLHRSRSEEEFEKIHQAHGAAQKAKKSLQKPKAQKSSKVKDTPLSLSTSVSSPSLKSALSRDTLNVEDSSSLNPASPSVIQSPKSSGSPSVNQTSPRVLSNSTPRSTANQATIAALKNAVSAGTVPGSQGNVHHSQSAATIRLHLQQQQALQQKAASAASTPNKSTAKPASPSVTLGSPRVEAPQGLPHSVQLGLLQSLRGASPNITQNITSALRQELLAQHQNASSPKASPTISSPNINKVTEKITMAATSTSTVTSTPSAQLVTRLVQQMSGNQMVNMGNLLTAQRVQGPRGNIPTTLKIQGGNLLQPVGGGKPIQLAGKPLSQARGQLLQITGKGGQQLIQTPQGALPISIIPQGGGAAGVVTLSQSRTPLESSVTGGPTIQTITRTSQGNPATSSSQPKVVTPSAGGIVVTQLPPGLTLRPGGLSVTSQGKVVSGAHAGGQAGLLSQIIMQSSGVLTGTNTSQVQSIAGGVPLLVSGTGGKPGQNIQVVRTVLGQQANLKPGQATILISQPTLQSNANVIHAGQLIQSSAKGKAGSGKAPPVYARIITPPPNQKQGAGTNSPQPPAAVSVLQTVNKLISVANAAATPVSPASASPTPKTTTDTTQTITVELPSDGHS</sequence>
<feature type="region of interest" description="Disordered" evidence="3">
    <location>
        <begin position="699"/>
        <end position="794"/>
    </location>
</feature>
<feature type="compositionally biased region" description="Polar residues" evidence="3">
    <location>
        <begin position="748"/>
        <end position="794"/>
    </location>
</feature>
<dbReference type="InterPro" id="IPR038106">
    <property type="entry name" value="NFRKB_winged_sf"/>
</dbReference>
<dbReference type="Gene3D" id="1.10.10.2430">
    <property type="entry name" value="NFRKB winged helix-like domain"/>
    <property type="match status" value="1"/>
</dbReference>
<organism evidence="5 6">
    <name type="scientific">Magallana gigas</name>
    <name type="common">Pacific oyster</name>
    <name type="synonym">Crassostrea gigas</name>
    <dbReference type="NCBI Taxonomy" id="29159"/>
    <lineage>
        <taxon>Eukaryota</taxon>
        <taxon>Metazoa</taxon>
        <taxon>Spiralia</taxon>
        <taxon>Lophotrochozoa</taxon>
        <taxon>Mollusca</taxon>
        <taxon>Bivalvia</taxon>
        <taxon>Autobranchia</taxon>
        <taxon>Pteriomorphia</taxon>
        <taxon>Ostreida</taxon>
        <taxon>Ostreoidea</taxon>
        <taxon>Ostreidae</taxon>
        <taxon>Magallana</taxon>
    </lineage>
</organism>